<name>A0A176WKP8_MARPO</name>
<dbReference type="EMBL" id="LVLJ01000572">
    <property type="protein sequence ID" value="OAE33740.1"/>
    <property type="molecule type" value="Genomic_DNA"/>
</dbReference>
<evidence type="ECO:0000313" key="2">
    <source>
        <dbReference type="EMBL" id="OAE33740.1"/>
    </source>
</evidence>
<dbReference type="GO" id="GO:0015919">
    <property type="term" value="P:peroxisomal membrane transport"/>
    <property type="evidence" value="ECO:0007669"/>
    <property type="project" value="InterPro"/>
</dbReference>
<reference evidence="2" key="1">
    <citation type="submission" date="2016-03" db="EMBL/GenBank/DDBJ databases">
        <title>Mechanisms controlling the formation of the plant cell surface in tip-growing cells are functionally conserved among land plants.</title>
        <authorList>
            <person name="Honkanen S."/>
            <person name="Jones V.A."/>
            <person name="Morieri G."/>
            <person name="Champion C."/>
            <person name="Hetherington A.J."/>
            <person name="Kelly S."/>
            <person name="Saint-Marcoux D."/>
            <person name="Proust H."/>
            <person name="Prescott H."/>
            <person name="Dolan L."/>
        </authorList>
    </citation>
    <scope>NUCLEOTIDE SEQUENCE [LARGE SCALE GENOMIC DNA]</scope>
    <source>
        <tissue evidence="2">Whole gametophyte</tissue>
    </source>
</reference>
<gene>
    <name evidence="2" type="ORF">AXG93_2884s1130</name>
</gene>
<evidence type="ECO:0000256" key="1">
    <source>
        <dbReference type="SAM" id="MobiDB-lite"/>
    </source>
</evidence>
<protein>
    <submittedName>
        <fullName evidence="2">Uncharacterized protein</fullName>
    </submittedName>
</protein>
<organism evidence="2 3">
    <name type="scientific">Marchantia polymorpha subsp. ruderalis</name>
    <dbReference type="NCBI Taxonomy" id="1480154"/>
    <lineage>
        <taxon>Eukaryota</taxon>
        <taxon>Viridiplantae</taxon>
        <taxon>Streptophyta</taxon>
        <taxon>Embryophyta</taxon>
        <taxon>Marchantiophyta</taxon>
        <taxon>Marchantiopsida</taxon>
        <taxon>Marchantiidae</taxon>
        <taxon>Marchantiales</taxon>
        <taxon>Marchantiaceae</taxon>
        <taxon>Marchantia</taxon>
    </lineage>
</organism>
<proteinExistence type="predicted"/>
<feature type="compositionally biased region" description="Polar residues" evidence="1">
    <location>
        <begin position="267"/>
        <end position="277"/>
    </location>
</feature>
<sequence>MDPEKDSVVLESKVDLAQCVAEGKMVGDDLIWKEIDYSETCLVSSMFQEAVEASTSCLRELSKRITDEGAWLSAEARSLSAESYSQKNSEDVGELLSMVEASGMVLLQALSGLGRSSEIFDVLTSVFNSVSRVPYSLFLTGICLQLSVGLHGSAKIALEEYLSDWKSVKGADGLLTKTVIPIGTCQRVVREIGSASSSLHLTKTGFLQLAEIYAIEVLVIGLKNPKAALLWITQTNTLEDKKTLIIEKIQHIVQQERAKAKQKEQSADSFCASTASPVGTPHQRTREQTNGAKRNDQDSLGDVQAADGATKDESSPKGPGQSNSRAVSKGSGFCGRFPFARTVCKLIELVMMRIRAHLFSHSDGLPEGKLLLTGAFTSILVIALLRNRRKVLRIFAILMNPVRSALSDLWQQAFSVQLNPLAAAQPFPTSSLRLSVLASFAFDQSLRRQKPISANLQLPSLGNWRHVLAWSVGLNQAQSHTVHGLCPESSATRDHGTRDYFHVEVEHRVDSESYERNPTLGRECDWWILRFKALDSNVTSG</sequence>
<keyword evidence="3" id="KW-1185">Reference proteome</keyword>
<evidence type="ECO:0000313" key="3">
    <source>
        <dbReference type="Proteomes" id="UP000077202"/>
    </source>
</evidence>
<dbReference type="Proteomes" id="UP000077202">
    <property type="component" value="Unassembled WGS sequence"/>
</dbReference>
<dbReference type="InterPro" id="IPR034571">
    <property type="entry name" value="APEM9"/>
</dbReference>
<feature type="region of interest" description="Disordered" evidence="1">
    <location>
        <begin position="264"/>
        <end position="329"/>
    </location>
</feature>
<dbReference type="PANTHER" id="PTHR36361">
    <property type="entry name" value="PROTEIN APEM9"/>
    <property type="match status" value="1"/>
</dbReference>
<accession>A0A176WKP8</accession>
<comment type="caution">
    <text evidence="2">The sequence shown here is derived from an EMBL/GenBank/DDBJ whole genome shotgun (WGS) entry which is preliminary data.</text>
</comment>
<dbReference type="AlphaFoldDB" id="A0A176WKP8"/>
<dbReference type="PANTHER" id="PTHR36361:SF1">
    <property type="entry name" value="PROTEIN APEM9"/>
    <property type="match status" value="1"/>
</dbReference>